<dbReference type="RefSeq" id="WP_109682315.1">
    <property type="nucleotide sequence ID" value="NZ_QGGP01000004.1"/>
</dbReference>
<dbReference type="Proteomes" id="UP000245430">
    <property type="component" value="Unassembled WGS sequence"/>
</dbReference>
<proteinExistence type="predicted"/>
<sequence length="122" mass="13994">MAYDEFLADRIRQLLKEKQKPFTELNMMGGLCFKVNNKMLCGIHIDKKYGDSLLMARIGEDAYTEAIKKDHCLPMDFTGRPMRGYIFVTPDGFDTEADLSFYLELCLAFNPLAKASKPKKKK</sequence>
<reference evidence="1 2" key="1">
    <citation type="submission" date="2018-05" db="EMBL/GenBank/DDBJ databases">
        <title>Genomic Encyclopedia of Archaeal and Bacterial Type Strains, Phase II (KMG-II): from individual species to whole genera.</title>
        <authorList>
            <person name="Goeker M."/>
        </authorList>
    </citation>
    <scope>NUCLEOTIDE SEQUENCE [LARGE SCALE GENOMIC DNA]</scope>
    <source>
        <strain evidence="1 2">DSM 22637</strain>
    </source>
</reference>
<dbReference type="AlphaFoldDB" id="A0A316DK51"/>
<comment type="caution">
    <text evidence="1">The sequence shown here is derived from an EMBL/GenBank/DDBJ whole genome shotgun (WGS) entry which is preliminary data.</text>
</comment>
<name>A0A316DK51_9FLAO</name>
<organism evidence="1 2">
    <name type="scientific">Xanthomarina spongicola</name>
    <dbReference type="NCBI Taxonomy" id="570520"/>
    <lineage>
        <taxon>Bacteria</taxon>
        <taxon>Pseudomonadati</taxon>
        <taxon>Bacteroidota</taxon>
        <taxon>Flavobacteriia</taxon>
        <taxon>Flavobacteriales</taxon>
        <taxon>Flavobacteriaceae</taxon>
        <taxon>Xanthomarina</taxon>
    </lineage>
</organism>
<evidence type="ECO:0000313" key="2">
    <source>
        <dbReference type="Proteomes" id="UP000245430"/>
    </source>
</evidence>
<dbReference type="EMBL" id="QGGP01000004">
    <property type="protein sequence ID" value="PWK18491.1"/>
    <property type="molecule type" value="Genomic_DNA"/>
</dbReference>
<evidence type="ECO:0000313" key="1">
    <source>
        <dbReference type="EMBL" id="PWK18491.1"/>
    </source>
</evidence>
<dbReference type="SUPFAM" id="SSF159894">
    <property type="entry name" value="YgaC/TfoX-N like"/>
    <property type="match status" value="1"/>
</dbReference>
<protein>
    <submittedName>
        <fullName evidence="1">TfoX-like protein</fullName>
    </submittedName>
</protein>
<dbReference type="OrthoDB" id="214902at2"/>
<gene>
    <name evidence="1" type="ORF">LX78_01797</name>
</gene>
<accession>A0A316DK51</accession>
<keyword evidence="2" id="KW-1185">Reference proteome</keyword>